<accession>A0A972FS40</accession>
<keyword evidence="1" id="KW-0106">Calcium</keyword>
<dbReference type="GO" id="GO:0007156">
    <property type="term" value="P:homophilic cell adhesion via plasma membrane adhesion molecules"/>
    <property type="evidence" value="ECO:0007669"/>
    <property type="project" value="InterPro"/>
</dbReference>
<feature type="region of interest" description="Disordered" evidence="2">
    <location>
        <begin position="59"/>
        <end position="81"/>
    </location>
</feature>
<name>A0A972FS40_9GAMM</name>
<organism evidence="4 5">
    <name type="scientific">Shewanella salipaludis</name>
    <dbReference type="NCBI Taxonomy" id="2723052"/>
    <lineage>
        <taxon>Bacteria</taxon>
        <taxon>Pseudomonadati</taxon>
        <taxon>Pseudomonadota</taxon>
        <taxon>Gammaproteobacteria</taxon>
        <taxon>Alteromonadales</taxon>
        <taxon>Shewanellaceae</taxon>
        <taxon>Shewanella</taxon>
    </lineage>
</organism>
<feature type="compositionally biased region" description="Polar residues" evidence="2">
    <location>
        <begin position="296"/>
        <end position="309"/>
    </location>
</feature>
<dbReference type="EMBL" id="JAAXYH010000004">
    <property type="protein sequence ID" value="NMH65155.1"/>
    <property type="molecule type" value="Genomic_DNA"/>
</dbReference>
<feature type="region of interest" description="Disordered" evidence="2">
    <location>
        <begin position="280"/>
        <end position="321"/>
    </location>
</feature>
<dbReference type="SMART" id="SM00112">
    <property type="entry name" value="CA"/>
    <property type="match status" value="5"/>
</dbReference>
<feature type="domain" description="Cadherin" evidence="3">
    <location>
        <begin position="425"/>
        <end position="526"/>
    </location>
</feature>
<dbReference type="PANTHER" id="PTHR14139:SF2">
    <property type="entry name" value="CALSYNTENIN-1"/>
    <property type="match status" value="1"/>
</dbReference>
<dbReference type="InterPro" id="IPR010221">
    <property type="entry name" value="VCBS_dom"/>
</dbReference>
<evidence type="ECO:0000259" key="3">
    <source>
        <dbReference type="PROSITE" id="PS50268"/>
    </source>
</evidence>
<dbReference type="RefSeq" id="WP_169563835.1">
    <property type="nucleotide sequence ID" value="NZ_JAAXYH010000004.1"/>
</dbReference>
<dbReference type="InterPro" id="IPR018511">
    <property type="entry name" value="Hemolysin-typ_Ca-bd_CS"/>
</dbReference>
<dbReference type="InterPro" id="IPR040853">
    <property type="entry name" value="RapA2_cadherin-like"/>
</dbReference>
<gene>
    <name evidence="4" type="ORF">HC757_08225</name>
</gene>
<protein>
    <submittedName>
        <fullName evidence="4">Retention module-containing protein</fullName>
    </submittedName>
</protein>
<evidence type="ECO:0000256" key="1">
    <source>
        <dbReference type="ARBA" id="ARBA00022837"/>
    </source>
</evidence>
<dbReference type="Proteomes" id="UP000737113">
    <property type="component" value="Unassembled WGS sequence"/>
</dbReference>
<dbReference type="Gene3D" id="2.60.40.10">
    <property type="entry name" value="Immunoglobulins"/>
    <property type="match status" value="7"/>
</dbReference>
<dbReference type="GO" id="GO:0005509">
    <property type="term" value="F:calcium ion binding"/>
    <property type="evidence" value="ECO:0007669"/>
    <property type="project" value="InterPro"/>
</dbReference>
<keyword evidence="5" id="KW-1185">Reference proteome</keyword>
<dbReference type="PROSITE" id="PS00330">
    <property type="entry name" value="HEMOLYSIN_CALCIUM"/>
    <property type="match status" value="4"/>
</dbReference>
<dbReference type="PRINTS" id="PR00313">
    <property type="entry name" value="CABNDNGRPT"/>
</dbReference>
<dbReference type="Pfam" id="PF17803">
    <property type="entry name" value="Cadherin_4"/>
    <property type="match status" value="7"/>
</dbReference>
<dbReference type="Pfam" id="PF00353">
    <property type="entry name" value="HemolysinCabind"/>
    <property type="match status" value="2"/>
</dbReference>
<dbReference type="InterPro" id="IPR019960">
    <property type="entry name" value="T1SS_VCA0849"/>
</dbReference>
<dbReference type="SUPFAM" id="SSF49313">
    <property type="entry name" value="Cadherin-like"/>
    <property type="match status" value="1"/>
</dbReference>
<proteinExistence type="predicted"/>
<dbReference type="NCBIfam" id="NF033682">
    <property type="entry name" value="retention_LapA"/>
    <property type="match status" value="1"/>
</dbReference>
<evidence type="ECO:0000313" key="5">
    <source>
        <dbReference type="Proteomes" id="UP000737113"/>
    </source>
</evidence>
<dbReference type="NCBIfam" id="TIGR03661">
    <property type="entry name" value="T1SS_VCA0849"/>
    <property type="match status" value="1"/>
</dbReference>
<sequence>MSIAISNQEAVVINLIGQLKARDSSGNTRELNIGDLITQGEQLLYGADAHFQLEYADGSRTTEQDLTQEAPHTDATQASDTQDADIAALQAQLVDGADPSTALPETAAGAPGNQGDFDYAAIARTGDETLANAGYDTLGFTQPLVTTQSPASIAESPLSSLSSNIMNFNEANLPAGSAPQSSALTQQQSLSINAPAGIASLSINGVLVINNGEFAGQVNIDTAYGLLSITGFDPVSGLLTYSFTLTSAASHTEGDPLSEIFTLQLIDAQGRPVDSTITVNLVDDSPRGQDDVNSLAEDTSQSISGNVLDNDTPGADSGQVSQVSNAAGQSSAVDAVVSIQGAYGVLTLAADGSYTYQLDNNNPTVQALAEGQQLLETFAYLLTDGDGDSVTQELSITVTGSNDAPVITSVPGSGADAGTVVEAGNEDDGTLVPGTPEVSGTLTAGDADNGAILTWSTNASSQYGSFSIDANSGQWTYHLDNALVDSLAEGQTLEEQLLVTVTDEHGASATQLVTIAILGTNDSPIITSGDQDASGALAEPMTDEPARIGGTLTAADVDNGAVLSWSGNASGVYGEFAIDSATGAWRYSLNDSALVDGLAQGETHEEQFLVTVTDEFGATDTQWVTVTVTGSNDAPVITSGDQDASGTVIEAGVQPGGNLPEPGVLQIGDTLSASDVDNGAVLSWSGNASGVYGEFAIDSATGAWTYSLNDNALVDSLALGETHEEQFLVTVTDEHGASATQWVTITVTGTNDMPIITSGNQDASGALAEPMTDEPARVGGILTATDVDNGAVLNWSGNASGVYGEFAIDSATGAWSYSLNDSALVDGLAQGETHEEQFLVTVTDEFGATDTQWVTVTVTGSNDAPVITSGDQDASGTVIEAGVQPENTPYTGITATGGTLTASDVDNGAVLSWSFAPQVNAYGTFAIDASTGAWTYVLNNNAADSLALGQSADETFLVTVTDENGATATQEVTVTVIGTNDAPILTVDASGSVIEDIGVVADMISTKGALNFTDVDIGDTHQLSFDYRGDISWSGGVLSQAQIAAIVAGFSVDGDSWDYSVLNSLIGFLSPGETITLSFDVTVTDNNLATDTRVVSITLQGSNDVPIANADTNIVDEGVDGMAAALISGQVIQGEAHGDGYADQADTDPEGMPVQLVRVSSSVETIGDGSSPLSTHVIQGQYGVLTIYADGSYSYQLNDDNPDVDRLNEGDTLDEVFTYWIADPVGGTAQSTLSITINGHNDSVRGEFAKEIWMPASVDELVNPYGDGYPMNISAPTDVDDEVFITVTGLPAFGSIGYYEGGVFHALSMDEGLTAEQLGNLVYIPNGDGLQHDVSFTFELVAGVETVNGEFIVHTVPINSLGSQIVNIGDGSSPLNSGNAQDAALVITDEFAAALNTGTALGSLELFTDFQQQPNAVPVPIGERDVGAVAGDARETEVSVTLTINGMVFMVIAADAANAITQTWSYDAASGLMKANIDYSHMFLLDNGVPTTTSLADYLLLNQPNAGDVWTVTYLDNNGGNFQARFVQAVFTHENLPDAAITIVGTDDVNNLIFGSTHDDSLTGANQDDRIFGREGDDSLSGLAGNDELIGGSGNDILSGGSGDDYLDGGTGNDGLSGGAGSDYLIGGTGSDVLDGGVDTARDAFIWEVGSADGSTDTVMNFDPAHDVLDLSDILLNEENNNLDDYLQFDFSGGNTTITIDANGTLAGGDNVTIVLDGIDLSVTYGTTNESQIIANLIADHALIVDPQSLDPYQNDVLPNGVNIP</sequence>
<dbReference type="InterPro" id="IPR011049">
    <property type="entry name" value="Serralysin-like_metalloprot_C"/>
</dbReference>
<dbReference type="InterPro" id="IPR015919">
    <property type="entry name" value="Cadherin-like_sf"/>
</dbReference>
<dbReference type="PANTHER" id="PTHR14139">
    <property type="entry name" value="CALSYNTENIN"/>
    <property type="match status" value="1"/>
</dbReference>
<reference evidence="4" key="1">
    <citation type="submission" date="2020-04" db="EMBL/GenBank/DDBJ databases">
        <title>Description of Shewanella salipaludis sp. nov., isolated from a salt marsh.</title>
        <authorList>
            <person name="Park S."/>
            <person name="Yoon J.-H."/>
        </authorList>
    </citation>
    <scope>NUCLEOTIDE SEQUENCE</scope>
    <source>
        <strain evidence="4">SHSM-M6</strain>
    </source>
</reference>
<dbReference type="InterPro" id="IPR013783">
    <property type="entry name" value="Ig-like_fold"/>
</dbReference>
<dbReference type="InterPro" id="IPR002126">
    <property type="entry name" value="Cadherin-like_dom"/>
</dbReference>
<dbReference type="GO" id="GO:0016020">
    <property type="term" value="C:membrane"/>
    <property type="evidence" value="ECO:0007669"/>
    <property type="project" value="InterPro"/>
</dbReference>
<dbReference type="PROSITE" id="PS50268">
    <property type="entry name" value="CADHERIN_2"/>
    <property type="match status" value="2"/>
</dbReference>
<comment type="caution">
    <text evidence="4">The sequence shown here is derived from an EMBL/GenBank/DDBJ whole genome shotgun (WGS) entry which is preliminary data.</text>
</comment>
<feature type="domain" description="Cadherin" evidence="3">
    <location>
        <begin position="885"/>
        <end position="985"/>
    </location>
</feature>
<evidence type="ECO:0000256" key="2">
    <source>
        <dbReference type="SAM" id="MobiDB-lite"/>
    </source>
</evidence>
<dbReference type="InterPro" id="IPR047777">
    <property type="entry name" value="LapA-like_RM"/>
</dbReference>
<dbReference type="NCBIfam" id="TIGR01965">
    <property type="entry name" value="VCBS_repeat"/>
    <property type="match status" value="8"/>
</dbReference>
<dbReference type="SUPFAM" id="SSF51120">
    <property type="entry name" value="beta-Roll"/>
    <property type="match status" value="2"/>
</dbReference>
<dbReference type="Gene3D" id="2.150.10.10">
    <property type="entry name" value="Serralysin-like metalloprotease, C-terminal"/>
    <property type="match status" value="2"/>
</dbReference>
<dbReference type="InterPro" id="IPR001343">
    <property type="entry name" value="Hemolysn_Ca-bd"/>
</dbReference>
<evidence type="ECO:0000313" key="4">
    <source>
        <dbReference type="EMBL" id="NMH65155.1"/>
    </source>
</evidence>